<dbReference type="OrthoDB" id="10621255at2759"/>
<reference evidence="2 3" key="1">
    <citation type="journal article" date="2016" name="Mol. Biol. Evol.">
        <title>Comparative Genomics of Early-Diverging Mushroom-Forming Fungi Provides Insights into the Origins of Lignocellulose Decay Capabilities.</title>
        <authorList>
            <person name="Nagy L.G."/>
            <person name="Riley R."/>
            <person name="Tritt A."/>
            <person name="Adam C."/>
            <person name="Daum C."/>
            <person name="Floudas D."/>
            <person name="Sun H."/>
            <person name="Yadav J.S."/>
            <person name="Pangilinan J."/>
            <person name="Larsson K.H."/>
            <person name="Matsuura K."/>
            <person name="Barry K."/>
            <person name="Labutti K."/>
            <person name="Kuo R."/>
            <person name="Ohm R.A."/>
            <person name="Bhattacharya S.S."/>
            <person name="Shirouzu T."/>
            <person name="Yoshinaga Y."/>
            <person name="Martin F.M."/>
            <person name="Grigoriev I.V."/>
            <person name="Hibbett D.S."/>
        </authorList>
    </citation>
    <scope>NUCLEOTIDE SEQUENCE [LARGE SCALE GENOMIC DNA]</scope>
    <source>
        <strain evidence="2 3">HHB12733</strain>
    </source>
</reference>
<dbReference type="EMBL" id="KV424062">
    <property type="protein sequence ID" value="KZT52576.1"/>
    <property type="molecule type" value="Genomic_DNA"/>
</dbReference>
<evidence type="ECO:0000256" key="1">
    <source>
        <dbReference type="SAM" id="MobiDB-lite"/>
    </source>
</evidence>
<evidence type="ECO:0000313" key="3">
    <source>
        <dbReference type="Proteomes" id="UP000076842"/>
    </source>
</evidence>
<dbReference type="Proteomes" id="UP000076842">
    <property type="component" value="Unassembled WGS sequence"/>
</dbReference>
<feature type="compositionally biased region" description="Acidic residues" evidence="1">
    <location>
        <begin position="185"/>
        <end position="195"/>
    </location>
</feature>
<feature type="compositionally biased region" description="Polar residues" evidence="1">
    <location>
        <begin position="37"/>
        <end position="47"/>
    </location>
</feature>
<accession>A0A165DDI7</accession>
<feature type="region of interest" description="Disordered" evidence="1">
    <location>
        <begin position="79"/>
        <end position="115"/>
    </location>
</feature>
<gene>
    <name evidence="2" type="ORF">CALCODRAFT_487032</name>
</gene>
<protein>
    <submittedName>
        <fullName evidence="2">Uncharacterized protein</fullName>
    </submittedName>
</protein>
<feature type="region of interest" description="Disordered" evidence="1">
    <location>
        <begin position="1"/>
        <end position="47"/>
    </location>
</feature>
<evidence type="ECO:0000313" key="2">
    <source>
        <dbReference type="EMBL" id="KZT52576.1"/>
    </source>
</evidence>
<dbReference type="AlphaFoldDB" id="A0A165DDI7"/>
<keyword evidence="3" id="KW-1185">Reference proteome</keyword>
<organism evidence="2 3">
    <name type="scientific">Calocera cornea HHB12733</name>
    <dbReference type="NCBI Taxonomy" id="1353952"/>
    <lineage>
        <taxon>Eukaryota</taxon>
        <taxon>Fungi</taxon>
        <taxon>Dikarya</taxon>
        <taxon>Basidiomycota</taxon>
        <taxon>Agaricomycotina</taxon>
        <taxon>Dacrymycetes</taxon>
        <taxon>Dacrymycetales</taxon>
        <taxon>Dacrymycetaceae</taxon>
        <taxon>Calocera</taxon>
    </lineage>
</organism>
<dbReference type="InParanoid" id="A0A165DDI7"/>
<feature type="region of interest" description="Disordered" evidence="1">
    <location>
        <begin position="152"/>
        <end position="229"/>
    </location>
</feature>
<name>A0A165DDI7_9BASI</name>
<feature type="compositionally biased region" description="Basic and acidic residues" evidence="1">
    <location>
        <begin position="172"/>
        <end position="184"/>
    </location>
</feature>
<proteinExistence type="predicted"/>
<sequence length="242" mass="26309">MSDEQVWGEDLPGIGKRRLEAVDGDEESARKAHKRTAPTNSWFNSSFSMPDQRVSAKAGNVVLTAARSVPWIRPAFSREPTPVAVPPVLSASRRQEASTSAAARTNVQNAAPRDASSWTEGIVLFGPGNNKELKEGMTVGVWKPWGDVLDKPLKSPIEGLEEGLPPANSDEQPNKDEAPHKVTESEPEELPESVIEDQNAIILTKEDEPMNVDALRPQEKPPGATPALGPRALLVTRYLILD</sequence>
<feature type="compositionally biased region" description="Polar residues" evidence="1">
    <location>
        <begin position="97"/>
        <end position="109"/>
    </location>
</feature>